<evidence type="ECO:0000256" key="13">
    <source>
        <dbReference type="ARBA" id="ARBA00023239"/>
    </source>
</evidence>
<keyword evidence="12 14" id="KW-0464">Manganese</keyword>
<gene>
    <name evidence="14 16" type="primary">ribB</name>
    <name evidence="16" type="ORF">FBQ73_07645</name>
</gene>
<dbReference type="InterPro" id="IPR010982">
    <property type="entry name" value="Lambda_DNA-bd_dom_sf"/>
</dbReference>
<dbReference type="GO" id="GO:0005829">
    <property type="term" value="C:cytosol"/>
    <property type="evidence" value="ECO:0007669"/>
    <property type="project" value="TreeGrafter"/>
</dbReference>
<dbReference type="InterPro" id="IPR032677">
    <property type="entry name" value="GTP_cyclohydro_II"/>
</dbReference>
<evidence type="ECO:0000256" key="6">
    <source>
        <dbReference type="ARBA" id="ARBA00008976"/>
    </source>
</evidence>
<sequence>MKLAEWLSATGTKRSAFAKQVGMSPASVTALCNDDRAWISRETAEKIAQATGHEVTPNDFLGLPAPSIRGLPVTDNTQARVQSAIEAFARGEIVVVTDDDDRENEGDLILAASLATPEKMAFVIRNTSGIVCTPLPPSEAKRLRLDPMVSNNDAPMGTAFTISIDVKHGTTTGISAEERTNTVRALANPNMGAADFVRPGHVFPLIAKEGGVLMRSGHTEAAVDLCRLAGVPPVGVIAELVNDDGTVQRGPQVTAFSEKHGLTRISVADLISYRQAREKLVTRAAEFPVPTCVGELQGFSYVTPFDPVNHLALVKGRIGDGEKVLVRLHRADPIADAFGGGKTIQRALERIEAEGRGVLVYLRDGTAGVPAIAMGHGGEKSSSEIERDRHWREVGLGAQILRDLGIVSIRLLASKSRTYVGLAGFGIEIVDTESLDA</sequence>
<dbReference type="RefSeq" id="WP_138398864.1">
    <property type="nucleotide sequence ID" value="NZ_JBAFVI010000001.1"/>
</dbReference>
<keyword evidence="9 14" id="KW-0686">Riboflavin biosynthesis</keyword>
<evidence type="ECO:0000256" key="3">
    <source>
        <dbReference type="ARBA" id="ARBA00002284"/>
    </source>
</evidence>
<feature type="binding site" evidence="14">
    <location>
        <position position="103"/>
    </location>
    <ligand>
        <name>Mg(2+)</name>
        <dbReference type="ChEBI" id="CHEBI:18420"/>
        <label>2</label>
    </ligand>
</feature>
<comment type="cofactor">
    <cofactor evidence="14">
        <name>Mg(2+)</name>
        <dbReference type="ChEBI" id="CHEBI:18420"/>
    </cofactor>
    <cofactor evidence="14">
        <name>Mn(2+)</name>
        <dbReference type="ChEBI" id="CHEBI:29035"/>
    </cofactor>
    <text evidence="14">Binds 2 divalent metal cations per subunit. Magnesium or manganese.</text>
</comment>
<comment type="pathway">
    <text evidence="4 14">Cofactor biosynthesis; riboflavin biosynthesis; 2-hydroxy-3-oxobutyl phosphate from D-ribulose 5-phosphate: step 1/1.</text>
</comment>
<dbReference type="PIRSF" id="PIRSF001259">
    <property type="entry name" value="RibA"/>
    <property type="match status" value="1"/>
</dbReference>
<dbReference type="SUPFAM" id="SSF142695">
    <property type="entry name" value="RibA-like"/>
    <property type="match status" value="1"/>
</dbReference>
<feature type="site" description="Essential for catalytic activity" evidence="14">
    <location>
        <position position="201"/>
    </location>
</feature>
<evidence type="ECO:0000256" key="5">
    <source>
        <dbReference type="ARBA" id="ARBA00005520"/>
    </source>
</evidence>
<dbReference type="PANTHER" id="PTHR21327:SF18">
    <property type="entry name" value="3,4-DIHYDROXY-2-BUTANONE 4-PHOSPHATE SYNTHASE"/>
    <property type="match status" value="1"/>
</dbReference>
<feature type="binding site" evidence="14">
    <location>
        <begin position="215"/>
        <end position="219"/>
    </location>
    <ligand>
        <name>D-ribulose 5-phosphate</name>
        <dbReference type="ChEBI" id="CHEBI:58121"/>
    </ligand>
</feature>
<evidence type="ECO:0000256" key="4">
    <source>
        <dbReference type="ARBA" id="ARBA00004904"/>
    </source>
</evidence>
<evidence type="ECO:0000256" key="9">
    <source>
        <dbReference type="ARBA" id="ARBA00022619"/>
    </source>
</evidence>
<evidence type="ECO:0000313" key="17">
    <source>
        <dbReference type="Proteomes" id="UP000305131"/>
    </source>
</evidence>
<dbReference type="InterPro" id="IPR001387">
    <property type="entry name" value="Cro/C1-type_HTH"/>
</dbReference>
<evidence type="ECO:0000256" key="2">
    <source>
        <dbReference type="ARBA" id="ARBA00001936"/>
    </source>
</evidence>
<evidence type="ECO:0000256" key="11">
    <source>
        <dbReference type="ARBA" id="ARBA00022842"/>
    </source>
</evidence>
<dbReference type="Gene3D" id="3.40.50.10990">
    <property type="entry name" value="GTP cyclohydrolase II"/>
    <property type="match status" value="1"/>
</dbReference>
<accession>A0A6C1KID1</accession>
<dbReference type="Pfam" id="PF00926">
    <property type="entry name" value="DHBP_synthase"/>
    <property type="match status" value="1"/>
</dbReference>
<comment type="subunit">
    <text evidence="14">Homodimer.</text>
</comment>
<dbReference type="Gene3D" id="1.10.260.40">
    <property type="entry name" value="lambda repressor-like DNA-binding domains"/>
    <property type="match status" value="1"/>
</dbReference>
<dbReference type="InterPro" id="IPR000422">
    <property type="entry name" value="DHBP_synthase_RibB"/>
</dbReference>
<comment type="function">
    <text evidence="3 14">Catalyzes the conversion of D-ribulose 5-phosphate to formate and 3,4-dihydroxy-2-butanone 4-phosphate.</text>
</comment>
<feature type="binding site" evidence="14">
    <location>
        <begin position="102"/>
        <end position="103"/>
    </location>
    <ligand>
        <name>D-ribulose 5-phosphate</name>
        <dbReference type="ChEBI" id="CHEBI:58121"/>
    </ligand>
</feature>
<organism evidence="16 17">
    <name type="scientific">Xanthobacter autotrophicus</name>
    <dbReference type="NCBI Taxonomy" id="280"/>
    <lineage>
        <taxon>Bacteria</taxon>
        <taxon>Pseudomonadati</taxon>
        <taxon>Pseudomonadota</taxon>
        <taxon>Alphaproteobacteria</taxon>
        <taxon>Hyphomicrobiales</taxon>
        <taxon>Xanthobacteraceae</taxon>
        <taxon>Xanthobacter</taxon>
    </lineage>
</organism>
<evidence type="ECO:0000256" key="10">
    <source>
        <dbReference type="ARBA" id="ARBA00022723"/>
    </source>
</evidence>
<comment type="similarity">
    <text evidence="5">In the N-terminal section; belongs to the DHBP synthase family.</text>
</comment>
<feature type="site" description="Essential for catalytic activity" evidence="14">
    <location>
        <position position="239"/>
    </location>
</feature>
<dbReference type="GO" id="GO:0030145">
    <property type="term" value="F:manganese ion binding"/>
    <property type="evidence" value="ECO:0007669"/>
    <property type="project" value="UniProtKB-UniRule"/>
</dbReference>
<proteinExistence type="inferred from homology"/>
<dbReference type="SUPFAM" id="SSF55821">
    <property type="entry name" value="YrdC/RibB"/>
    <property type="match status" value="1"/>
</dbReference>
<comment type="similarity">
    <text evidence="6">In the C-terminal section; belongs to the GTP cyclohydrolase II family.</text>
</comment>
<dbReference type="Proteomes" id="UP000305131">
    <property type="component" value="Unassembled WGS sequence"/>
</dbReference>
<dbReference type="InterPro" id="IPR036144">
    <property type="entry name" value="RibA-like_sf"/>
</dbReference>
<dbReference type="Gene3D" id="3.90.870.10">
    <property type="entry name" value="DHBP synthase"/>
    <property type="match status" value="1"/>
</dbReference>
<evidence type="ECO:0000313" key="16">
    <source>
        <dbReference type="EMBL" id="TLX43955.1"/>
    </source>
</evidence>
<evidence type="ECO:0000259" key="15">
    <source>
        <dbReference type="SMART" id="SM00530"/>
    </source>
</evidence>
<dbReference type="SMART" id="SM00530">
    <property type="entry name" value="HTH_XRE"/>
    <property type="match status" value="1"/>
</dbReference>
<dbReference type="GeneID" id="95773324"/>
<evidence type="ECO:0000256" key="12">
    <source>
        <dbReference type="ARBA" id="ARBA00023211"/>
    </source>
</evidence>
<dbReference type="AlphaFoldDB" id="A0A6C1KID1"/>
<dbReference type="SUPFAM" id="SSF47413">
    <property type="entry name" value="lambda repressor-like DNA-binding domains"/>
    <property type="match status" value="1"/>
</dbReference>
<evidence type="ECO:0000256" key="7">
    <source>
        <dbReference type="ARBA" id="ARBA00012153"/>
    </source>
</evidence>
<comment type="similarity">
    <text evidence="14">Belongs to the DHBP synthase family.</text>
</comment>
<feature type="domain" description="HTH cro/C1-type" evidence="15">
    <location>
        <begin position="2"/>
        <end position="60"/>
    </location>
</feature>
<keyword evidence="13 14" id="KW-0456">Lyase</keyword>
<evidence type="ECO:0000256" key="14">
    <source>
        <dbReference type="HAMAP-Rule" id="MF_00180"/>
    </source>
</evidence>
<dbReference type="GO" id="GO:0008686">
    <property type="term" value="F:3,4-dihydroxy-2-butanone-4-phosphate synthase activity"/>
    <property type="evidence" value="ECO:0007669"/>
    <property type="project" value="UniProtKB-UniRule"/>
</dbReference>
<feature type="binding site" evidence="14">
    <location>
        <position position="218"/>
    </location>
    <ligand>
        <name>Mg(2+)</name>
        <dbReference type="ChEBI" id="CHEBI:18420"/>
        <label>2</label>
    </ligand>
</feature>
<feature type="binding site" evidence="14">
    <location>
        <position position="103"/>
    </location>
    <ligand>
        <name>Mg(2+)</name>
        <dbReference type="ChEBI" id="CHEBI:18420"/>
        <label>1</label>
    </ligand>
</feature>
<dbReference type="OrthoDB" id="9793111at2"/>
<keyword evidence="10 14" id="KW-0479">Metal-binding</keyword>
<dbReference type="Pfam" id="PF00925">
    <property type="entry name" value="GTP_cyclohydro2"/>
    <property type="match status" value="1"/>
</dbReference>
<protein>
    <recommendedName>
        <fullName evidence="8 14">3,4-dihydroxy-2-butanone 4-phosphate synthase</fullName>
        <shortName evidence="14">DHBP synthase</shortName>
        <ecNumber evidence="7 14">4.1.99.12</ecNumber>
    </recommendedName>
</protein>
<dbReference type="FunFam" id="3.90.870.10:FF:000001">
    <property type="entry name" value="Riboflavin biosynthesis protein RibBA"/>
    <property type="match status" value="1"/>
</dbReference>
<dbReference type="NCBIfam" id="TIGR00506">
    <property type="entry name" value="ribB"/>
    <property type="match status" value="1"/>
</dbReference>
<dbReference type="GO" id="GO:0009231">
    <property type="term" value="P:riboflavin biosynthetic process"/>
    <property type="evidence" value="ECO:0007669"/>
    <property type="project" value="UniProtKB-UniRule"/>
</dbReference>
<dbReference type="InterPro" id="IPR017945">
    <property type="entry name" value="DHBP_synth_RibB-like_a/b_dom"/>
</dbReference>
<evidence type="ECO:0000256" key="1">
    <source>
        <dbReference type="ARBA" id="ARBA00000141"/>
    </source>
</evidence>
<name>A0A6C1KID1_XANAU</name>
<dbReference type="GO" id="GO:0000287">
    <property type="term" value="F:magnesium ion binding"/>
    <property type="evidence" value="ECO:0007669"/>
    <property type="project" value="UniProtKB-UniRule"/>
</dbReference>
<keyword evidence="11 14" id="KW-0460">Magnesium</keyword>
<comment type="catalytic activity">
    <reaction evidence="1 14">
        <text>D-ribulose 5-phosphate = (2S)-2-hydroxy-3-oxobutyl phosphate + formate + H(+)</text>
        <dbReference type="Rhea" id="RHEA:18457"/>
        <dbReference type="ChEBI" id="CHEBI:15378"/>
        <dbReference type="ChEBI" id="CHEBI:15740"/>
        <dbReference type="ChEBI" id="CHEBI:58121"/>
        <dbReference type="ChEBI" id="CHEBI:58830"/>
        <dbReference type="EC" id="4.1.99.12"/>
    </reaction>
</comment>
<comment type="cofactor">
    <cofactor evidence="2">
        <name>Mn(2+)</name>
        <dbReference type="ChEBI" id="CHEBI:29035"/>
    </cofactor>
</comment>
<dbReference type="EC" id="4.1.99.12" evidence="7 14"/>
<dbReference type="EMBL" id="VAUP01000015">
    <property type="protein sequence ID" value="TLX43955.1"/>
    <property type="molecule type" value="Genomic_DNA"/>
</dbReference>
<dbReference type="GO" id="GO:0003935">
    <property type="term" value="F:GTP cyclohydrolase II activity"/>
    <property type="evidence" value="ECO:0007669"/>
    <property type="project" value="TreeGrafter"/>
</dbReference>
<dbReference type="UniPathway" id="UPA00275">
    <property type="reaction ID" value="UER00399"/>
</dbReference>
<dbReference type="GO" id="GO:0003677">
    <property type="term" value="F:DNA binding"/>
    <property type="evidence" value="ECO:0007669"/>
    <property type="project" value="InterPro"/>
</dbReference>
<dbReference type="PANTHER" id="PTHR21327">
    <property type="entry name" value="GTP CYCLOHYDROLASE II-RELATED"/>
    <property type="match status" value="1"/>
</dbReference>
<comment type="caution">
    <text evidence="16">The sequence shown here is derived from an EMBL/GenBank/DDBJ whole genome shotgun (WGS) entry which is preliminary data.</text>
</comment>
<dbReference type="HAMAP" id="MF_00180">
    <property type="entry name" value="RibB"/>
    <property type="match status" value="1"/>
</dbReference>
<reference evidence="16 17" key="1">
    <citation type="submission" date="2019-05" db="EMBL/GenBank/DDBJ databases">
        <authorList>
            <person name="Zhou X."/>
        </authorList>
    </citation>
    <scope>NUCLEOTIDE SEQUENCE [LARGE SCALE GENOMIC DNA]</scope>
    <source>
        <strain evidence="16 17">DSM 432</strain>
    </source>
</reference>
<evidence type="ECO:0000256" key="8">
    <source>
        <dbReference type="ARBA" id="ARBA00018836"/>
    </source>
</evidence>
<feature type="binding site" evidence="14">
    <location>
        <position position="107"/>
    </location>
    <ligand>
        <name>D-ribulose 5-phosphate</name>
        <dbReference type="ChEBI" id="CHEBI:58121"/>
    </ligand>
</feature>